<keyword evidence="4 7" id="KW-0812">Transmembrane</keyword>
<evidence type="ECO:0000256" key="2">
    <source>
        <dbReference type="ARBA" id="ARBA00022448"/>
    </source>
</evidence>
<feature type="transmembrane region" description="Helical" evidence="7">
    <location>
        <begin position="226"/>
        <end position="245"/>
    </location>
</feature>
<sequence length="413" mass="46443">FKEQPKGLAIAFFANMGERFSFYIMMACLVFFLQARYGLAEDKAGNIYSTFYLLTYALALLGGFIADRTQKYKGTIFVGILIMLLGKILIAVPGLSYSITLIALFVIALGNGLFKGNLQAIVGQLYDKPQFAHLRDRAFSVFYMGINIGAFFAPSAANGIRNWYLKSQGYIYDADLAGLSNSYLAGRLEDSTHLQLLADKMAGAPVADLQAYTSEYIDAFSTGYNYAFGLAAIAMTISLLVYVFFHRLLPDRKKQIEENKTIVQMPWSEEKPRIIALLLVFLVVIFFWMSFHQNGLTLSFFARDYTSTHVGPVTNMFFELKSFLAIIIAIIGLVYLVRRKSKMIEKLIGAGMLLVGGALAWYFYGSYSESNRIQPEIFQQFNPIFIVFLTPLVIAVFSYWNKKGVEPSTPRKI</sequence>
<protein>
    <recommendedName>
        <fullName evidence="9">Major facilitator superfamily (MFS) profile domain-containing protein</fullName>
    </recommendedName>
</protein>
<dbReference type="InterPro" id="IPR000109">
    <property type="entry name" value="POT_fam"/>
</dbReference>
<dbReference type="Gene3D" id="1.20.1250.20">
    <property type="entry name" value="MFS general substrate transporter like domains"/>
    <property type="match status" value="3"/>
</dbReference>
<reference evidence="8" key="1">
    <citation type="journal article" date="2015" name="Nature">
        <title>Complex archaea that bridge the gap between prokaryotes and eukaryotes.</title>
        <authorList>
            <person name="Spang A."/>
            <person name="Saw J.H."/>
            <person name="Jorgensen S.L."/>
            <person name="Zaremba-Niedzwiedzka K."/>
            <person name="Martijn J."/>
            <person name="Lind A.E."/>
            <person name="van Eijk R."/>
            <person name="Schleper C."/>
            <person name="Guy L."/>
            <person name="Ettema T.J."/>
        </authorList>
    </citation>
    <scope>NUCLEOTIDE SEQUENCE</scope>
</reference>
<feature type="non-terminal residue" evidence="8">
    <location>
        <position position="413"/>
    </location>
</feature>
<evidence type="ECO:0000256" key="6">
    <source>
        <dbReference type="ARBA" id="ARBA00023136"/>
    </source>
</evidence>
<dbReference type="PANTHER" id="PTHR23517:SF15">
    <property type="entry name" value="PROTON-DEPENDENT OLIGOPEPTIDE FAMILY TRANSPORT PROTEIN"/>
    <property type="match status" value="1"/>
</dbReference>
<feature type="transmembrane region" description="Helical" evidence="7">
    <location>
        <begin position="274"/>
        <end position="291"/>
    </location>
</feature>
<dbReference type="PROSITE" id="PS01023">
    <property type="entry name" value="PTR2_2"/>
    <property type="match status" value="1"/>
</dbReference>
<accession>A0A0F8ZEG8</accession>
<feature type="non-terminal residue" evidence="8">
    <location>
        <position position="1"/>
    </location>
</feature>
<keyword evidence="5 7" id="KW-1133">Transmembrane helix</keyword>
<dbReference type="PANTHER" id="PTHR23517">
    <property type="entry name" value="RESISTANCE PROTEIN MDTM, PUTATIVE-RELATED-RELATED"/>
    <property type="match status" value="1"/>
</dbReference>
<keyword evidence="6 7" id="KW-0472">Membrane</keyword>
<feature type="transmembrane region" description="Helical" evidence="7">
    <location>
        <begin position="45"/>
        <end position="64"/>
    </location>
</feature>
<feature type="transmembrane region" description="Helical" evidence="7">
    <location>
        <begin position="316"/>
        <end position="335"/>
    </location>
</feature>
<feature type="transmembrane region" description="Helical" evidence="7">
    <location>
        <begin position="101"/>
        <end position="126"/>
    </location>
</feature>
<evidence type="ECO:0000256" key="7">
    <source>
        <dbReference type="SAM" id="Phobius"/>
    </source>
</evidence>
<name>A0A0F8ZEG8_9ZZZZ</name>
<feature type="transmembrane region" description="Helical" evidence="7">
    <location>
        <begin position="20"/>
        <end position="39"/>
    </location>
</feature>
<feature type="transmembrane region" description="Helical" evidence="7">
    <location>
        <begin position="347"/>
        <end position="364"/>
    </location>
</feature>
<organism evidence="8">
    <name type="scientific">marine sediment metagenome</name>
    <dbReference type="NCBI Taxonomy" id="412755"/>
    <lineage>
        <taxon>unclassified sequences</taxon>
        <taxon>metagenomes</taxon>
        <taxon>ecological metagenomes</taxon>
    </lineage>
</organism>
<keyword evidence="3" id="KW-1003">Cell membrane</keyword>
<evidence type="ECO:0000256" key="5">
    <source>
        <dbReference type="ARBA" id="ARBA00022989"/>
    </source>
</evidence>
<dbReference type="GO" id="GO:0005886">
    <property type="term" value="C:plasma membrane"/>
    <property type="evidence" value="ECO:0007669"/>
    <property type="project" value="UniProtKB-SubCell"/>
</dbReference>
<evidence type="ECO:0000256" key="1">
    <source>
        <dbReference type="ARBA" id="ARBA00004651"/>
    </source>
</evidence>
<evidence type="ECO:0000256" key="3">
    <source>
        <dbReference type="ARBA" id="ARBA00022475"/>
    </source>
</evidence>
<comment type="caution">
    <text evidence="8">The sequence shown here is derived from an EMBL/GenBank/DDBJ whole genome shotgun (WGS) entry which is preliminary data.</text>
</comment>
<dbReference type="Pfam" id="PF00854">
    <property type="entry name" value="PTR2"/>
    <property type="match status" value="1"/>
</dbReference>
<dbReference type="AlphaFoldDB" id="A0A0F8ZEG8"/>
<dbReference type="GO" id="GO:1904680">
    <property type="term" value="F:peptide transmembrane transporter activity"/>
    <property type="evidence" value="ECO:0007669"/>
    <property type="project" value="InterPro"/>
</dbReference>
<feature type="transmembrane region" description="Helical" evidence="7">
    <location>
        <begin position="138"/>
        <end position="157"/>
    </location>
</feature>
<dbReference type="EMBL" id="LAZR01051822">
    <property type="protein sequence ID" value="KKK84340.1"/>
    <property type="molecule type" value="Genomic_DNA"/>
</dbReference>
<dbReference type="InterPro" id="IPR036259">
    <property type="entry name" value="MFS_trans_sf"/>
</dbReference>
<evidence type="ECO:0000256" key="4">
    <source>
        <dbReference type="ARBA" id="ARBA00022692"/>
    </source>
</evidence>
<evidence type="ECO:0000313" key="8">
    <source>
        <dbReference type="EMBL" id="KKK84340.1"/>
    </source>
</evidence>
<proteinExistence type="predicted"/>
<gene>
    <name evidence="8" type="ORF">LCGC14_2784350</name>
</gene>
<feature type="transmembrane region" description="Helical" evidence="7">
    <location>
        <begin position="384"/>
        <end position="401"/>
    </location>
</feature>
<dbReference type="InterPro" id="IPR005279">
    <property type="entry name" value="Dipep/tripep_permease"/>
</dbReference>
<dbReference type="NCBIfam" id="TIGR00924">
    <property type="entry name" value="yjdL_sub1_fam"/>
    <property type="match status" value="1"/>
</dbReference>
<dbReference type="InterPro" id="IPR050171">
    <property type="entry name" value="MFS_Transporters"/>
</dbReference>
<dbReference type="GO" id="GO:0006857">
    <property type="term" value="P:oligopeptide transport"/>
    <property type="evidence" value="ECO:0007669"/>
    <property type="project" value="InterPro"/>
</dbReference>
<dbReference type="SUPFAM" id="SSF103473">
    <property type="entry name" value="MFS general substrate transporter"/>
    <property type="match status" value="1"/>
</dbReference>
<feature type="transmembrane region" description="Helical" evidence="7">
    <location>
        <begin position="76"/>
        <end position="95"/>
    </location>
</feature>
<keyword evidence="2" id="KW-0813">Transport</keyword>
<comment type="subcellular location">
    <subcellularLocation>
        <location evidence="1">Cell membrane</location>
        <topology evidence="1">Multi-pass membrane protein</topology>
    </subcellularLocation>
</comment>
<dbReference type="InterPro" id="IPR018456">
    <property type="entry name" value="PTR2_symporter_CS"/>
</dbReference>
<evidence type="ECO:0008006" key="9">
    <source>
        <dbReference type="Google" id="ProtNLM"/>
    </source>
</evidence>